<keyword evidence="6" id="KW-0997">Cell inner membrane</keyword>
<keyword evidence="8" id="KW-0472">Membrane</keyword>
<gene>
    <name evidence="10" type="ORF">B0680_07990</name>
</gene>
<evidence type="ECO:0000313" key="10">
    <source>
        <dbReference type="EMBL" id="OOS23251.1"/>
    </source>
</evidence>
<evidence type="ECO:0000256" key="4">
    <source>
        <dbReference type="ARBA" id="ARBA00022448"/>
    </source>
</evidence>
<keyword evidence="5" id="KW-1003">Cell membrane</keyword>
<dbReference type="GO" id="GO:0012505">
    <property type="term" value="C:endomembrane system"/>
    <property type="evidence" value="ECO:0007669"/>
    <property type="project" value="UniProtKB-SubCell"/>
</dbReference>
<accession>A0A1T0CM54</accession>
<dbReference type="OrthoDB" id="9815454at2"/>
<dbReference type="EMBL" id="MUYU01000018">
    <property type="protein sequence ID" value="OOS23251.1"/>
    <property type="molecule type" value="Genomic_DNA"/>
</dbReference>
<dbReference type="PANTHER" id="PTHR30024:SF47">
    <property type="entry name" value="TAURINE-BINDING PERIPLASMIC PROTEIN"/>
    <property type="match status" value="1"/>
</dbReference>
<dbReference type="InterPro" id="IPR006311">
    <property type="entry name" value="TAT_signal"/>
</dbReference>
<dbReference type="GO" id="GO:0042597">
    <property type="term" value="C:periplasmic space"/>
    <property type="evidence" value="ECO:0007669"/>
    <property type="project" value="UniProtKB-SubCell"/>
</dbReference>
<protein>
    <submittedName>
        <fullName evidence="10">Nitrate ABC transporter substrate-binding protein</fullName>
    </submittedName>
</protein>
<dbReference type="STRING" id="470453.B0680_07990"/>
<evidence type="ECO:0000256" key="7">
    <source>
        <dbReference type="ARBA" id="ARBA00022729"/>
    </source>
</evidence>
<comment type="similarity">
    <text evidence="9">Belongs to the CmpA/NrtA family.</text>
</comment>
<dbReference type="RefSeq" id="WP_078254575.1">
    <property type="nucleotide sequence ID" value="NZ_MUYU01000018.1"/>
</dbReference>
<evidence type="ECO:0000313" key="11">
    <source>
        <dbReference type="Proteomes" id="UP000189800"/>
    </source>
</evidence>
<dbReference type="CDD" id="cd13553">
    <property type="entry name" value="PBP2_NrtA_CpmA_like"/>
    <property type="match status" value="1"/>
</dbReference>
<dbReference type="AlphaFoldDB" id="A0A1T0CM54"/>
<comment type="caution">
    <text evidence="10">The sequence shown here is derived from an EMBL/GenBank/DDBJ whole genome shotgun (WGS) entry which is preliminary data.</text>
</comment>
<keyword evidence="4" id="KW-0813">Transport</keyword>
<evidence type="ECO:0000256" key="1">
    <source>
        <dbReference type="ARBA" id="ARBA00004308"/>
    </source>
</evidence>
<dbReference type="Proteomes" id="UP000189800">
    <property type="component" value="Unassembled WGS sequence"/>
</dbReference>
<dbReference type="PROSITE" id="PS51318">
    <property type="entry name" value="TAT"/>
    <property type="match status" value="1"/>
</dbReference>
<evidence type="ECO:0000256" key="3">
    <source>
        <dbReference type="ARBA" id="ARBA00010742"/>
    </source>
</evidence>
<name>A0A1T0CM54_9GAMM</name>
<comment type="similarity">
    <text evidence="3">Belongs to the bacterial solute-binding protein SsuA/TauA family.</text>
</comment>
<dbReference type="PANTHER" id="PTHR30024">
    <property type="entry name" value="ALIPHATIC SULFONATES-BINDING PROTEIN-RELATED"/>
    <property type="match status" value="1"/>
</dbReference>
<organism evidence="10 11">
    <name type="scientific">Moraxella pluranimalium</name>
    <dbReference type="NCBI Taxonomy" id="470453"/>
    <lineage>
        <taxon>Bacteria</taxon>
        <taxon>Pseudomonadati</taxon>
        <taxon>Pseudomonadota</taxon>
        <taxon>Gammaproteobacteria</taxon>
        <taxon>Moraxellales</taxon>
        <taxon>Moraxellaceae</taxon>
        <taxon>Moraxella</taxon>
    </lineage>
</organism>
<proteinExistence type="inferred from homology"/>
<dbReference type="SUPFAM" id="SSF53850">
    <property type="entry name" value="Periplasmic binding protein-like II"/>
    <property type="match status" value="1"/>
</dbReference>
<evidence type="ECO:0000256" key="2">
    <source>
        <dbReference type="ARBA" id="ARBA00004418"/>
    </source>
</evidence>
<evidence type="ECO:0000256" key="9">
    <source>
        <dbReference type="ARBA" id="ARBA00024031"/>
    </source>
</evidence>
<keyword evidence="7" id="KW-0732">Signal</keyword>
<reference evidence="10 11" key="1">
    <citation type="submission" date="2017-02" db="EMBL/GenBank/DDBJ databases">
        <title>Draft genome sequence of Moraxella pluranimalium CCUG 54913T type strain.</title>
        <authorList>
            <person name="Salva-Serra F."/>
            <person name="Engstrom-Jakobsson H."/>
            <person name="Thorell K."/>
            <person name="Jaen-Luchoro D."/>
            <person name="Gonzales-Siles L."/>
            <person name="Karlsson R."/>
            <person name="Yazdan S."/>
            <person name="Boulund F."/>
            <person name="Johnning A."/>
            <person name="Engstrand L."/>
            <person name="Kristiansson E."/>
            <person name="Moore E."/>
        </authorList>
    </citation>
    <scope>NUCLEOTIDE SEQUENCE [LARGE SCALE GENOMIC DNA]</scope>
    <source>
        <strain evidence="10 11">CCUG 54913</strain>
    </source>
</reference>
<dbReference type="Pfam" id="PF13379">
    <property type="entry name" value="NMT1_2"/>
    <property type="match status" value="1"/>
</dbReference>
<keyword evidence="11" id="KW-1185">Reference proteome</keyword>
<evidence type="ECO:0000256" key="6">
    <source>
        <dbReference type="ARBA" id="ARBA00022519"/>
    </source>
</evidence>
<sequence>MSNIFRPFDDKPIQFGCSCGKHNSQTECNQSLLLDERFAHVQNDSRSEHTTTDMIEAVAVKALFPHEPTRRAFLKSVGKGTALAAIASVLPLASLQEAAAIDVLKPEKKSVDIGFLPILCSTPLIMADPLGYYEEQGIKANLHKRAGWALVRDQMMNRELDATHFLAPMPLAISLGLGSAKQDMKVAAIQNTNGQALVMALKHANNRDPKNWKGFTFAIPFEHSIHNYLLRYFLAEHGLDPDKDVKLRLTTPPDMIANLKAGNIDGFFGPEPFNQRAVWDKAGYIHTLSRDIWLGHPCCSFGTSQAFINENPQTFLAMYRAIIKANVMANEPSIRKDLSKLLSPAKYLGQPELVLRQSIMGRFADGVGNVQDFPNRMGFDVMPWQSVAVWMLSQMKRWGYLKDNINYQDIANQVFMLTDAKKQMQEMGYTVKENEPQITVMGKAFDASRPDEYINSFAIGQKVSV</sequence>
<comment type="subcellular location">
    <subcellularLocation>
        <location evidence="1">Endomembrane system</location>
    </subcellularLocation>
    <subcellularLocation>
        <location evidence="2">Periplasm</location>
    </subcellularLocation>
</comment>
<dbReference type="InterPro" id="IPR044527">
    <property type="entry name" value="NrtA/CpmA_ABC-bd_dom"/>
</dbReference>
<evidence type="ECO:0000256" key="8">
    <source>
        <dbReference type="ARBA" id="ARBA00023136"/>
    </source>
</evidence>
<dbReference type="Gene3D" id="3.40.190.10">
    <property type="entry name" value="Periplasmic binding protein-like II"/>
    <property type="match status" value="2"/>
</dbReference>
<evidence type="ECO:0000256" key="5">
    <source>
        <dbReference type="ARBA" id="ARBA00022475"/>
    </source>
</evidence>